<evidence type="ECO:0000313" key="2">
    <source>
        <dbReference type="Proteomes" id="UP000001019"/>
    </source>
</evidence>
<sequence>MRWFFILVHPDGAETGSVKSVRMDMELPPSMCAVIVGTNLMRAYQRVGEQRVDNSIVKKHGNEAMDLQLSGLRPDNGSQVESAGQGNCEASIGTERMDTLLPFNRGGRGDWNSWIGGDKENCVACYGGSGKGRIYEQRCLLEEVFYRKGLIYQQ</sequence>
<proteinExistence type="predicted"/>
<dbReference type="EnsemblBacteria" id="AAS62957">
    <property type="protein sequence ID" value="AAS62957"/>
    <property type="gene ID" value="YP_2773"/>
</dbReference>
<dbReference type="HOGENOM" id="CLU_2003044_0_0_6"/>
<dbReference type="EMBL" id="AE017042">
    <property type="protein sequence ID" value="AAS62957.1"/>
    <property type="molecule type" value="Genomic_DNA"/>
</dbReference>
<name>A0A0H2W5S8_YERPE</name>
<reference evidence="2" key="1">
    <citation type="journal article" date="2004" name="DNA Res.">
        <title>Complete genome sequence of Yersinia pestis strain 91001, an isolate avirulent to humans.</title>
        <authorList>
            <person name="Song Y."/>
            <person name="Tong Z."/>
            <person name="Wang J."/>
            <person name="Wang L."/>
            <person name="Guo Z."/>
            <person name="Han Y."/>
            <person name="Zhang J."/>
            <person name="Pei D."/>
            <person name="Zhou D."/>
            <person name="Qin H."/>
            <person name="Pang X."/>
            <person name="Han Y."/>
            <person name="Zhai J."/>
            <person name="Li M."/>
            <person name="Cui B."/>
            <person name="Qi Z."/>
            <person name="Jin L."/>
            <person name="Dai R."/>
            <person name="Chen F."/>
            <person name="Li S."/>
            <person name="Ye C."/>
            <person name="Du Z."/>
            <person name="Lin W."/>
            <person name="Wang J."/>
            <person name="Yu J."/>
            <person name="Yang H."/>
            <person name="Wang J."/>
            <person name="Huang P."/>
            <person name="Yang R."/>
        </authorList>
    </citation>
    <scope>NUCLEOTIDE SEQUENCE [LARGE SCALE GENOMIC DNA]</scope>
    <source>
        <strain evidence="2">91001 / Biovar Mediaevalis</strain>
    </source>
</reference>
<evidence type="ECO:0000313" key="1">
    <source>
        <dbReference type="EMBL" id="AAS62957.1"/>
    </source>
</evidence>
<dbReference type="Proteomes" id="UP000001019">
    <property type="component" value="Chromosome"/>
</dbReference>
<accession>A0A0H2W5S8</accession>
<dbReference type="AlphaFoldDB" id="A0A0H2W5S8"/>
<protein>
    <submittedName>
        <fullName evidence="1">Uncharacterized protein</fullName>
    </submittedName>
</protein>
<dbReference type="KEGG" id="ypm:YP_2773"/>
<gene>
    <name evidence="1" type="ordered locus">YP_2773</name>
</gene>
<organism evidence="1 2">
    <name type="scientific">Yersinia pestis</name>
    <dbReference type="NCBI Taxonomy" id="632"/>
    <lineage>
        <taxon>Bacteria</taxon>
        <taxon>Pseudomonadati</taxon>
        <taxon>Pseudomonadota</taxon>
        <taxon>Gammaproteobacteria</taxon>
        <taxon>Enterobacterales</taxon>
        <taxon>Yersiniaceae</taxon>
        <taxon>Yersinia</taxon>
    </lineage>
</organism>